<keyword evidence="1" id="KW-0732">Signal</keyword>
<sequence>MSKLIVLLGLLSAFAAAVTGNAIVERQASPKAAYGFVYFTGEGTANGEQIYFAMYNSGMSWDQASRRGSRSLAIWESPDLKTWSAQRLVQVAPPEAGMAWAPEATYDSSTGKFVVYWASKLYATSDTNHTGTSYARILYATTTDFKTFSTPAVWIDPGRDIHIETLHCIVSPVLADAYNVSIFAAQRIRWTRAAQIPGKVNAGWSGKVRHGAAGLQPSLTVQ</sequence>
<keyword evidence="2" id="KW-0378">Hydrolase</keyword>
<accession>A0A9P3PXW5</accession>
<dbReference type="Gene3D" id="2.115.10.20">
    <property type="entry name" value="Glycosyl hydrolase domain, family 43"/>
    <property type="match status" value="1"/>
</dbReference>
<proteinExistence type="predicted"/>
<dbReference type="InterPro" id="IPR023296">
    <property type="entry name" value="Glyco_hydro_beta-prop_sf"/>
</dbReference>
<dbReference type="AlphaFoldDB" id="A0A9P3PXW5"/>
<comment type="caution">
    <text evidence="2">The sequence shown here is derived from an EMBL/GenBank/DDBJ whole genome shotgun (WGS) entry which is preliminary data.</text>
</comment>
<dbReference type="GO" id="GO:0016787">
    <property type="term" value="F:hydrolase activity"/>
    <property type="evidence" value="ECO:0007669"/>
    <property type="project" value="UniProtKB-KW"/>
</dbReference>
<dbReference type="OrthoDB" id="19657at2759"/>
<evidence type="ECO:0000256" key="1">
    <source>
        <dbReference type="SAM" id="SignalP"/>
    </source>
</evidence>
<name>A0A9P3PXW5_LYOSH</name>
<dbReference type="EMBL" id="BRPK01000019">
    <property type="protein sequence ID" value="GLB45060.1"/>
    <property type="molecule type" value="Genomic_DNA"/>
</dbReference>
<dbReference type="PANTHER" id="PTHR43301:SF3">
    <property type="entry name" value="ARABINAN ENDO-1,5-ALPHA-L-ARABINOSIDASE A-RELATED"/>
    <property type="match status" value="1"/>
</dbReference>
<evidence type="ECO:0000313" key="3">
    <source>
        <dbReference type="Proteomes" id="UP001063166"/>
    </source>
</evidence>
<dbReference type="InterPro" id="IPR050727">
    <property type="entry name" value="GH43_arabinanases"/>
</dbReference>
<dbReference type="Proteomes" id="UP001063166">
    <property type="component" value="Unassembled WGS sequence"/>
</dbReference>
<dbReference type="SUPFAM" id="SSF75005">
    <property type="entry name" value="Arabinanase/levansucrase/invertase"/>
    <property type="match status" value="1"/>
</dbReference>
<dbReference type="PANTHER" id="PTHR43301">
    <property type="entry name" value="ARABINAN ENDO-1,5-ALPHA-L-ARABINOSIDASE"/>
    <property type="match status" value="1"/>
</dbReference>
<evidence type="ECO:0000313" key="2">
    <source>
        <dbReference type="EMBL" id="GLB45060.1"/>
    </source>
</evidence>
<feature type="signal peptide" evidence="1">
    <location>
        <begin position="1"/>
        <end position="20"/>
    </location>
</feature>
<reference evidence="2" key="1">
    <citation type="submission" date="2022-07" db="EMBL/GenBank/DDBJ databases">
        <title>The genome of Lyophyllum shimeji provides insight into the initial evolution of ectomycorrhizal fungal genome.</title>
        <authorList>
            <person name="Kobayashi Y."/>
            <person name="Shibata T."/>
            <person name="Hirakawa H."/>
            <person name="Shigenobu S."/>
            <person name="Nishiyama T."/>
            <person name="Yamada A."/>
            <person name="Hasebe M."/>
            <person name="Kawaguchi M."/>
        </authorList>
    </citation>
    <scope>NUCLEOTIDE SEQUENCE</scope>
    <source>
        <strain evidence="2">AT787</strain>
    </source>
</reference>
<feature type="chain" id="PRO_5040127967" evidence="1">
    <location>
        <begin position="21"/>
        <end position="222"/>
    </location>
</feature>
<organism evidence="2 3">
    <name type="scientific">Lyophyllum shimeji</name>
    <name type="common">Hon-shimeji</name>
    <name type="synonym">Tricholoma shimeji</name>
    <dbReference type="NCBI Taxonomy" id="47721"/>
    <lineage>
        <taxon>Eukaryota</taxon>
        <taxon>Fungi</taxon>
        <taxon>Dikarya</taxon>
        <taxon>Basidiomycota</taxon>
        <taxon>Agaricomycotina</taxon>
        <taxon>Agaricomycetes</taxon>
        <taxon>Agaricomycetidae</taxon>
        <taxon>Agaricales</taxon>
        <taxon>Tricholomatineae</taxon>
        <taxon>Lyophyllaceae</taxon>
        <taxon>Lyophyllum</taxon>
    </lineage>
</organism>
<keyword evidence="3" id="KW-1185">Reference proteome</keyword>
<gene>
    <name evidence="2" type="ORF">LshimejAT787_1901380</name>
</gene>
<protein>
    <submittedName>
        <fullName evidence="2">Glycosyl hydrolase 43 family protein</fullName>
    </submittedName>
</protein>